<feature type="transmembrane region" description="Helical" evidence="1">
    <location>
        <begin position="27"/>
        <end position="47"/>
    </location>
</feature>
<keyword evidence="1" id="KW-1133">Transmembrane helix</keyword>
<feature type="transmembrane region" description="Helical" evidence="1">
    <location>
        <begin position="258"/>
        <end position="277"/>
    </location>
</feature>
<keyword evidence="4" id="KW-1185">Reference proteome</keyword>
<name>A0ABY5G8W7_VIBPE</name>
<evidence type="ECO:0000259" key="2">
    <source>
        <dbReference type="Pfam" id="PF00892"/>
    </source>
</evidence>
<proteinExistence type="predicted"/>
<sequence length="293" mass="31566">MLGFVFILASVTLQAFALSRVSFQFSSGEIMIFSATSFFLCSIFFLFKLMVTRNLNLNKEKVVSLTKMNVYTLLAFFSFHLALIYIPASSAALFESAVAVVAVSVFTRESLGRLAQASTIVLLTLLFALKANVMNVALLVGLVLAAFAGIGAALISLKSNAKFMGDLSIDEILAFRFLLSGIVALGVVLSTGDSLSGEVSILEVLGLSVFGFVLPFFLLQKGMEVTKPVLTVCMLSVIPAISYLFESVLYSKPSAQEVMLISCSVALIIWFSISDIIKTRTQSVVSVSEPNKP</sequence>
<dbReference type="Proteomes" id="UP001059120">
    <property type="component" value="Chromosome 2"/>
</dbReference>
<feature type="transmembrane region" description="Helical" evidence="1">
    <location>
        <begin position="68"/>
        <end position="85"/>
    </location>
</feature>
<feature type="transmembrane region" description="Helical" evidence="1">
    <location>
        <begin position="201"/>
        <end position="219"/>
    </location>
</feature>
<feature type="transmembrane region" description="Helical" evidence="1">
    <location>
        <begin position="169"/>
        <end position="189"/>
    </location>
</feature>
<feature type="transmembrane region" description="Helical" evidence="1">
    <location>
        <begin position="228"/>
        <end position="246"/>
    </location>
</feature>
<evidence type="ECO:0000313" key="4">
    <source>
        <dbReference type="Proteomes" id="UP001059120"/>
    </source>
</evidence>
<gene>
    <name evidence="3" type="ORF">LZI70_14495</name>
</gene>
<feature type="domain" description="EamA" evidence="2">
    <location>
        <begin position="140"/>
        <end position="269"/>
    </location>
</feature>
<dbReference type="RefSeq" id="WP_255232402.1">
    <property type="nucleotide sequence ID" value="NZ_CP090615.1"/>
</dbReference>
<keyword evidence="1" id="KW-0472">Membrane</keyword>
<accession>A0ABY5G8W7</accession>
<dbReference type="Pfam" id="PF00892">
    <property type="entry name" value="EamA"/>
    <property type="match status" value="1"/>
</dbReference>
<feature type="transmembrane region" description="Helical" evidence="1">
    <location>
        <begin position="137"/>
        <end position="157"/>
    </location>
</feature>
<dbReference type="EMBL" id="CP090615">
    <property type="protein sequence ID" value="UTT86650.1"/>
    <property type="molecule type" value="Genomic_DNA"/>
</dbReference>
<evidence type="ECO:0000313" key="3">
    <source>
        <dbReference type="EMBL" id="UTT86650.1"/>
    </source>
</evidence>
<dbReference type="InterPro" id="IPR000620">
    <property type="entry name" value="EamA_dom"/>
</dbReference>
<keyword evidence="1" id="KW-0812">Transmembrane</keyword>
<evidence type="ECO:0000256" key="1">
    <source>
        <dbReference type="SAM" id="Phobius"/>
    </source>
</evidence>
<organism evidence="3 4">
    <name type="scientific">Vibrio pelagius</name>
    <dbReference type="NCBI Taxonomy" id="28169"/>
    <lineage>
        <taxon>Bacteria</taxon>
        <taxon>Pseudomonadati</taxon>
        <taxon>Pseudomonadota</taxon>
        <taxon>Gammaproteobacteria</taxon>
        <taxon>Vibrionales</taxon>
        <taxon>Vibrionaceae</taxon>
        <taxon>Vibrio</taxon>
    </lineage>
</organism>
<feature type="transmembrane region" description="Helical" evidence="1">
    <location>
        <begin position="114"/>
        <end position="131"/>
    </location>
</feature>
<reference evidence="3" key="1">
    <citation type="submission" date="2022-01" db="EMBL/GenBank/DDBJ databases">
        <title>Alginate degradation mechanism of Vibrio pelagius WXL662.</title>
        <authorList>
            <person name="He X."/>
        </authorList>
    </citation>
    <scope>NUCLEOTIDE SEQUENCE</scope>
    <source>
        <strain evidence="3">WXL662</strain>
    </source>
</reference>
<protein>
    <recommendedName>
        <fullName evidence="2">EamA domain-containing protein</fullName>
    </recommendedName>
</protein>